<keyword evidence="2" id="KW-1185">Reference proteome</keyword>
<dbReference type="AlphaFoldDB" id="A0A3Q1G6R4"/>
<dbReference type="InParanoid" id="A0A3Q1G6R4"/>
<reference evidence="1" key="2">
    <citation type="submission" date="2025-09" db="UniProtKB">
        <authorList>
            <consortium name="Ensembl"/>
        </authorList>
    </citation>
    <scope>IDENTIFICATION</scope>
</reference>
<dbReference type="Ensembl" id="ENSAPOT00000005733.1">
    <property type="protein sequence ID" value="ENSAPOP00000025658.1"/>
    <property type="gene ID" value="ENSAPOG00000008859.1"/>
</dbReference>
<dbReference type="PANTHER" id="PTHR46060:SF1">
    <property type="entry name" value="MARINER MOS1 TRANSPOSASE-LIKE PROTEIN"/>
    <property type="match status" value="1"/>
</dbReference>
<evidence type="ECO:0000313" key="1">
    <source>
        <dbReference type="Ensembl" id="ENSAPOP00000025658.1"/>
    </source>
</evidence>
<dbReference type="GeneTree" id="ENSGT00940000177279"/>
<organism evidence="1 2">
    <name type="scientific">Acanthochromis polyacanthus</name>
    <name type="common">spiny chromis</name>
    <dbReference type="NCBI Taxonomy" id="80966"/>
    <lineage>
        <taxon>Eukaryota</taxon>
        <taxon>Metazoa</taxon>
        <taxon>Chordata</taxon>
        <taxon>Craniata</taxon>
        <taxon>Vertebrata</taxon>
        <taxon>Euteleostomi</taxon>
        <taxon>Actinopterygii</taxon>
        <taxon>Neopterygii</taxon>
        <taxon>Teleostei</taxon>
        <taxon>Neoteleostei</taxon>
        <taxon>Acanthomorphata</taxon>
        <taxon>Ovalentaria</taxon>
        <taxon>Pomacentridae</taxon>
        <taxon>Acanthochromis</taxon>
    </lineage>
</organism>
<dbReference type="InterPro" id="IPR052709">
    <property type="entry name" value="Transposase-MT_Hybrid"/>
</dbReference>
<evidence type="ECO:0008006" key="3">
    <source>
        <dbReference type="Google" id="ProtNLM"/>
    </source>
</evidence>
<protein>
    <recommendedName>
        <fullName evidence="3">Histone-lysine N-methyltransferase SETMAR</fullName>
    </recommendedName>
</protein>
<sequence>EALWRAHFSQLTINGQYYAPLVRHLREKIKEKRRGMLRRGVLFHQDDAPQQQHPPYSPDLAPSDFHLFPNIKRHLAGIRYATNDVIAAVNDFLQEQDKTFYEIGIKALQRCWKKCVDLQGGYVEK</sequence>
<evidence type="ECO:0000313" key="2">
    <source>
        <dbReference type="Proteomes" id="UP000257200"/>
    </source>
</evidence>
<dbReference type="STRING" id="80966.ENSAPOP00000025658"/>
<dbReference type="GO" id="GO:0003676">
    <property type="term" value="F:nucleic acid binding"/>
    <property type="evidence" value="ECO:0007669"/>
    <property type="project" value="InterPro"/>
</dbReference>
<dbReference type="PANTHER" id="PTHR46060">
    <property type="entry name" value="MARINER MOS1 TRANSPOSASE-LIKE PROTEIN"/>
    <property type="match status" value="1"/>
</dbReference>
<proteinExistence type="predicted"/>
<dbReference type="Gene3D" id="3.30.420.10">
    <property type="entry name" value="Ribonuclease H-like superfamily/Ribonuclease H"/>
    <property type="match status" value="1"/>
</dbReference>
<accession>A0A3Q1G6R4</accession>
<dbReference type="InterPro" id="IPR036397">
    <property type="entry name" value="RNaseH_sf"/>
</dbReference>
<reference evidence="1" key="1">
    <citation type="submission" date="2025-08" db="UniProtKB">
        <authorList>
            <consortium name="Ensembl"/>
        </authorList>
    </citation>
    <scope>IDENTIFICATION</scope>
</reference>
<dbReference type="Proteomes" id="UP000257200">
    <property type="component" value="Unplaced"/>
</dbReference>
<name>A0A3Q1G6R4_9TELE</name>